<dbReference type="Gene3D" id="2.40.110.10">
    <property type="entry name" value="Butyryl-CoA Dehydrogenase, subunit A, domain 2"/>
    <property type="match status" value="1"/>
</dbReference>
<dbReference type="PIRSF" id="PIRSF016578">
    <property type="entry name" value="HsaA"/>
    <property type="match status" value="1"/>
</dbReference>
<dbReference type="Pfam" id="PF02771">
    <property type="entry name" value="Acyl-CoA_dh_N"/>
    <property type="match status" value="1"/>
</dbReference>
<accession>A0A211ZMP0</accession>
<evidence type="ECO:0000256" key="2">
    <source>
        <dbReference type="ARBA" id="ARBA00023002"/>
    </source>
</evidence>
<dbReference type="PANTHER" id="PTHR43831">
    <property type="entry name" value="ISOBUTYRYL-COA DEHYDROGENASE"/>
    <property type="match status" value="1"/>
</dbReference>
<feature type="domain" description="Acyl-CoA dehydrogenase/oxidase N-terminal" evidence="4">
    <location>
        <begin position="16"/>
        <end position="93"/>
    </location>
</feature>
<keyword evidence="2" id="KW-0560">Oxidoreductase</keyword>
<reference evidence="7" key="1">
    <citation type="submission" date="2017-05" db="EMBL/GenBank/DDBJ databases">
        <authorList>
            <person name="Macchi M."/>
            <person name="Festa S."/>
            <person name="Coppotelli B.M."/>
            <person name="Morelli I.S."/>
        </authorList>
    </citation>
    <scope>NUCLEOTIDE SEQUENCE [LARGE SCALE GENOMIC DNA]</scope>
    <source>
        <strain evidence="7">I</strain>
    </source>
</reference>
<dbReference type="GO" id="GO:0050660">
    <property type="term" value="F:flavin adenine dinucleotide binding"/>
    <property type="evidence" value="ECO:0007669"/>
    <property type="project" value="InterPro"/>
</dbReference>
<dbReference type="InterPro" id="IPR009100">
    <property type="entry name" value="AcylCoA_DH/oxidase_NM_dom_sf"/>
</dbReference>
<dbReference type="SUPFAM" id="SSF47203">
    <property type="entry name" value="Acyl-CoA dehydrogenase C-terminal domain-like"/>
    <property type="match status" value="1"/>
</dbReference>
<feature type="domain" description="Acyl-CoA oxidase/dehydrogenase middle" evidence="3">
    <location>
        <begin position="130"/>
        <end position="220"/>
    </location>
</feature>
<gene>
    <name evidence="6" type="ORF">BWR60_14120</name>
</gene>
<dbReference type="Gene3D" id="1.20.140.10">
    <property type="entry name" value="Butyryl-CoA Dehydrogenase, subunit A, domain 3"/>
    <property type="match status" value="1"/>
</dbReference>
<dbReference type="GO" id="GO:0016627">
    <property type="term" value="F:oxidoreductase activity, acting on the CH-CH group of donors"/>
    <property type="evidence" value="ECO:0007669"/>
    <property type="project" value="InterPro"/>
</dbReference>
<feature type="domain" description="Acyl-CoA dehydrogenase C-terminal" evidence="5">
    <location>
        <begin position="251"/>
        <end position="371"/>
    </location>
</feature>
<proteinExistence type="predicted"/>
<dbReference type="OrthoDB" id="2986495at2"/>
<comment type="caution">
    <text evidence="6">The sequence shown here is derived from an EMBL/GenBank/DDBJ whole genome shotgun (WGS) entry which is preliminary data.</text>
</comment>
<dbReference type="SUPFAM" id="SSF56645">
    <property type="entry name" value="Acyl-CoA dehydrogenase NM domain-like"/>
    <property type="match status" value="1"/>
</dbReference>
<evidence type="ECO:0000259" key="4">
    <source>
        <dbReference type="Pfam" id="PF02771"/>
    </source>
</evidence>
<dbReference type="STRING" id="1122125.GCA_000423185_05380"/>
<dbReference type="InterPro" id="IPR036250">
    <property type="entry name" value="AcylCo_DH-like_C"/>
</dbReference>
<dbReference type="InterPro" id="IPR046373">
    <property type="entry name" value="Acyl-CoA_Oxase/DH_mid-dom_sf"/>
</dbReference>
<organism evidence="6 7">
    <name type="scientific">Inquilinus limosus</name>
    <dbReference type="NCBI Taxonomy" id="171674"/>
    <lineage>
        <taxon>Bacteria</taxon>
        <taxon>Pseudomonadati</taxon>
        <taxon>Pseudomonadota</taxon>
        <taxon>Alphaproteobacteria</taxon>
        <taxon>Rhodospirillales</taxon>
        <taxon>Rhodospirillaceae</taxon>
        <taxon>Inquilinus</taxon>
    </lineage>
</organism>
<dbReference type="CDD" id="cd00567">
    <property type="entry name" value="ACAD"/>
    <property type="match status" value="1"/>
</dbReference>
<name>A0A211ZMP0_9PROT</name>
<dbReference type="EMBL" id="NHON01000023">
    <property type="protein sequence ID" value="OWJ66531.1"/>
    <property type="molecule type" value="Genomic_DNA"/>
</dbReference>
<evidence type="ECO:0000259" key="5">
    <source>
        <dbReference type="Pfam" id="PF08028"/>
    </source>
</evidence>
<sequence length="388" mass="41024">MARPDQLRSIDAPPTLADTVAALAGEFSRTAAEHDRNGAFPFANFDRLAEAGLLALVTPRRFGGLGGGLRDAAAVIGGIARGEPSTALVLSMQYLQHASMEERGWPAPLAERLGREAAAGVSLINALRVEPELGTPARGGVPATVARHTPEGWRVSGHKIFATGIPILSWLAVWAVTDEAEPRVGTILVPAKSPGIRVVESWDQLGMRATNSHDVILDDVPVPLDHAVDLRPPEAWRVPEPVKSAWGAVLIGALYDGIARAARDWFVGFLKTRAPANLGAPLATLPRMQDAVGEIEARLAVNARLLASAARDVDDGRPPSPNESGIVKLTVTGNAIAAVEAAVRLTGNPGLARANPLERHYRDVLCARIHTPQDDSIRLAAGRLALGL</sequence>
<dbReference type="Pfam" id="PF08028">
    <property type="entry name" value="Acyl-CoA_dh_2"/>
    <property type="match status" value="1"/>
</dbReference>
<dbReference type="InterPro" id="IPR052547">
    <property type="entry name" value="Mito_Isobutyryl-CoADH"/>
</dbReference>
<evidence type="ECO:0000256" key="1">
    <source>
        <dbReference type="ARBA" id="ARBA00022630"/>
    </source>
</evidence>
<evidence type="ECO:0000259" key="3">
    <source>
        <dbReference type="Pfam" id="PF02770"/>
    </source>
</evidence>
<dbReference type="InterPro" id="IPR006091">
    <property type="entry name" value="Acyl-CoA_Oxase/DH_mid-dom"/>
</dbReference>
<keyword evidence="1" id="KW-0285">Flavoprotein</keyword>
<evidence type="ECO:0000313" key="6">
    <source>
        <dbReference type="EMBL" id="OWJ66531.1"/>
    </source>
</evidence>
<dbReference type="PANTHER" id="PTHR43831:SF1">
    <property type="entry name" value="ISOBUTYRYL-COA DEHYDROGENASE, MITOCHONDRIAL"/>
    <property type="match status" value="1"/>
</dbReference>
<dbReference type="RefSeq" id="WP_088151725.1">
    <property type="nucleotide sequence ID" value="NZ_NHON01000023.1"/>
</dbReference>
<protein>
    <submittedName>
        <fullName evidence="6">Acyl-CoA dehydrogenase</fullName>
    </submittedName>
</protein>
<dbReference type="AlphaFoldDB" id="A0A211ZMP0"/>
<dbReference type="Pfam" id="PF02770">
    <property type="entry name" value="Acyl-CoA_dh_M"/>
    <property type="match status" value="1"/>
</dbReference>
<dbReference type="InterPro" id="IPR013107">
    <property type="entry name" value="Acyl-CoA_DH_C"/>
</dbReference>
<dbReference type="InterPro" id="IPR013786">
    <property type="entry name" value="AcylCoA_DH/ox_N"/>
</dbReference>
<evidence type="ECO:0000313" key="7">
    <source>
        <dbReference type="Proteomes" id="UP000196655"/>
    </source>
</evidence>
<dbReference type="Proteomes" id="UP000196655">
    <property type="component" value="Unassembled WGS sequence"/>
</dbReference>
<dbReference type="InterPro" id="IPR037069">
    <property type="entry name" value="AcylCoA_DH/ox_N_sf"/>
</dbReference>
<keyword evidence="7" id="KW-1185">Reference proteome</keyword>
<dbReference type="Gene3D" id="1.10.540.10">
    <property type="entry name" value="Acyl-CoA dehydrogenase/oxidase, N-terminal domain"/>
    <property type="match status" value="1"/>
</dbReference>